<evidence type="ECO:0000313" key="1">
    <source>
        <dbReference type="EMBL" id="BCB87067.1"/>
    </source>
</evidence>
<dbReference type="KEGG" id="psuu:Psuf_043800"/>
<protein>
    <recommendedName>
        <fullName evidence="3">Serine/threonine protein kinase</fullName>
    </recommendedName>
</protein>
<reference evidence="1 2" key="1">
    <citation type="submission" date="2020-03" db="EMBL/GenBank/DDBJ databases">
        <title>Whole genome shotgun sequence of Phytohabitans suffuscus NBRC 105367.</title>
        <authorList>
            <person name="Komaki H."/>
            <person name="Tamura T."/>
        </authorList>
    </citation>
    <scope>NUCLEOTIDE SEQUENCE [LARGE SCALE GENOMIC DNA]</scope>
    <source>
        <strain evidence="1 2">NBRC 105367</strain>
    </source>
</reference>
<evidence type="ECO:0000313" key="2">
    <source>
        <dbReference type="Proteomes" id="UP000503011"/>
    </source>
</evidence>
<accession>A0A6F8YLW4</accession>
<keyword evidence="2" id="KW-1185">Reference proteome</keyword>
<evidence type="ECO:0008006" key="3">
    <source>
        <dbReference type="Google" id="ProtNLM"/>
    </source>
</evidence>
<sequence length="340" mass="37678">MTAAVAVAPLAAGEPPINFAAHQIRAGNISGAREDFEQMLAMLVAAVHPGARLIAANPGDWGIDVLAGELSGLVVVWQSKYFWPMVTKHRQADIRSSFASAVANAQAKGYRIRRWVLCVPCSMDAPTARWWDRWRARKQRETGIAIELWHETALRNLLITPDAAHVRRHYYDPYAPPPVPASRRAPVRALPEPEAERLDDTLFVRQLRAAGHVEVTAAKREFFNAELLARDVVDKGLPEELDALAESDAIVHAIWESRFNEHAGRAAADPMLPGLHPDVMRDIRESTHAFPATLAAGAVHHCGLLHRLVDQRRAGWVAHWRDVAARHGETAETGKDADER</sequence>
<proteinExistence type="predicted"/>
<organism evidence="1 2">
    <name type="scientific">Phytohabitans suffuscus</name>
    <dbReference type="NCBI Taxonomy" id="624315"/>
    <lineage>
        <taxon>Bacteria</taxon>
        <taxon>Bacillati</taxon>
        <taxon>Actinomycetota</taxon>
        <taxon>Actinomycetes</taxon>
        <taxon>Micromonosporales</taxon>
        <taxon>Micromonosporaceae</taxon>
    </lineage>
</organism>
<reference evidence="1 2" key="2">
    <citation type="submission" date="2020-03" db="EMBL/GenBank/DDBJ databases">
        <authorList>
            <person name="Ichikawa N."/>
            <person name="Kimura A."/>
            <person name="Kitahashi Y."/>
            <person name="Uohara A."/>
        </authorList>
    </citation>
    <scope>NUCLEOTIDE SEQUENCE [LARGE SCALE GENOMIC DNA]</scope>
    <source>
        <strain evidence="1 2">NBRC 105367</strain>
    </source>
</reference>
<dbReference type="Proteomes" id="UP000503011">
    <property type="component" value="Chromosome"/>
</dbReference>
<dbReference type="RefSeq" id="WP_173158685.1">
    <property type="nucleotide sequence ID" value="NZ_AP022871.1"/>
</dbReference>
<dbReference type="AlphaFoldDB" id="A0A6F8YLW4"/>
<dbReference type="EMBL" id="AP022871">
    <property type="protein sequence ID" value="BCB87067.1"/>
    <property type="molecule type" value="Genomic_DNA"/>
</dbReference>
<gene>
    <name evidence="1" type="ORF">Psuf_043800</name>
</gene>
<name>A0A6F8YLW4_9ACTN</name>